<accession>A0A6S6ZYT9</accession>
<keyword evidence="3" id="KW-1185">Reference proteome</keyword>
<dbReference type="Gene3D" id="1.10.10.60">
    <property type="entry name" value="Homeodomain-like"/>
    <property type="match status" value="1"/>
</dbReference>
<dbReference type="GO" id="GO:0043565">
    <property type="term" value="F:sequence-specific DNA binding"/>
    <property type="evidence" value="ECO:0007669"/>
    <property type="project" value="InterPro"/>
</dbReference>
<feature type="domain" description="HTH araC/xylS-type" evidence="1">
    <location>
        <begin position="200"/>
        <end position="301"/>
    </location>
</feature>
<name>A0A6S6ZYT9_9BURK</name>
<dbReference type="InterPro" id="IPR018060">
    <property type="entry name" value="HTH_AraC"/>
</dbReference>
<evidence type="ECO:0000313" key="3">
    <source>
        <dbReference type="Proteomes" id="UP000494108"/>
    </source>
</evidence>
<evidence type="ECO:0000259" key="1">
    <source>
        <dbReference type="PROSITE" id="PS01124"/>
    </source>
</evidence>
<gene>
    <name evidence="2" type="ORF">LMG3431_05220</name>
</gene>
<dbReference type="Proteomes" id="UP000494108">
    <property type="component" value="Unassembled WGS sequence"/>
</dbReference>
<sequence>MHLHHFESFDSYAAALFDVDARVFLLGSRDGGWRVGHLDVDGIHVQRGITEVPNLCEAVARPTHLTLLLPPPSPSRTWLNGSPFNQESLGILAPGKGFVFRAAGPSEWISIALPLCSALFTGDSIVALTLRKWASVADTVKTDCHPLAALREAALMSMMPTCPPALGRRLIEQRLCDLIASRIPHDKSKGRPSLSLPLLCELALAIFRDPHQTAQVDELRRRLKISERSLRDVFQACFGMSPGHYLCLRKLHDVYLDLAKSTGQPITVADCFLRHGYPYSTYAAARYHALFLETPSETRRRLRPQSCPI</sequence>
<proteinExistence type="predicted"/>
<dbReference type="EMBL" id="CADIJX010000009">
    <property type="protein sequence ID" value="CAB3697480.1"/>
    <property type="molecule type" value="Genomic_DNA"/>
</dbReference>
<evidence type="ECO:0000313" key="2">
    <source>
        <dbReference type="EMBL" id="CAB3697480.1"/>
    </source>
</evidence>
<dbReference type="RefSeq" id="WP_175177487.1">
    <property type="nucleotide sequence ID" value="NZ_CADIJX010000009.1"/>
</dbReference>
<dbReference type="Pfam" id="PF12833">
    <property type="entry name" value="HTH_18"/>
    <property type="match status" value="1"/>
</dbReference>
<reference evidence="2 3" key="1">
    <citation type="submission" date="2020-04" db="EMBL/GenBank/DDBJ databases">
        <authorList>
            <person name="De Canck E."/>
        </authorList>
    </citation>
    <scope>NUCLEOTIDE SEQUENCE [LARGE SCALE GENOMIC DNA]</scope>
    <source>
        <strain evidence="2 3">LMG 3431</strain>
    </source>
</reference>
<organism evidence="2 3">
    <name type="scientific">Achromobacter pestifer</name>
    <dbReference type="NCBI Taxonomy" id="1353889"/>
    <lineage>
        <taxon>Bacteria</taxon>
        <taxon>Pseudomonadati</taxon>
        <taxon>Pseudomonadota</taxon>
        <taxon>Betaproteobacteria</taxon>
        <taxon>Burkholderiales</taxon>
        <taxon>Alcaligenaceae</taxon>
        <taxon>Achromobacter</taxon>
    </lineage>
</organism>
<dbReference type="PROSITE" id="PS01124">
    <property type="entry name" value="HTH_ARAC_FAMILY_2"/>
    <property type="match status" value="1"/>
</dbReference>
<dbReference type="AlphaFoldDB" id="A0A6S6ZYT9"/>
<dbReference type="GO" id="GO:0003700">
    <property type="term" value="F:DNA-binding transcription factor activity"/>
    <property type="evidence" value="ECO:0007669"/>
    <property type="project" value="InterPro"/>
</dbReference>
<protein>
    <recommendedName>
        <fullName evidence="1">HTH araC/xylS-type domain-containing protein</fullName>
    </recommendedName>
</protein>